<comment type="caution">
    <text evidence="2">The sequence shown here is derived from an EMBL/GenBank/DDBJ whole genome shotgun (WGS) entry which is preliminary data.</text>
</comment>
<evidence type="ECO:0000259" key="1">
    <source>
        <dbReference type="Pfam" id="PF00535"/>
    </source>
</evidence>
<dbReference type="SUPFAM" id="SSF53448">
    <property type="entry name" value="Nucleotide-diphospho-sugar transferases"/>
    <property type="match status" value="1"/>
</dbReference>
<feature type="domain" description="Glycosyltransferase 2-like" evidence="1">
    <location>
        <begin position="4"/>
        <end position="117"/>
    </location>
</feature>
<keyword evidence="3" id="KW-1185">Reference proteome</keyword>
<evidence type="ECO:0000313" key="2">
    <source>
        <dbReference type="EMBL" id="MBB2175061.1"/>
    </source>
</evidence>
<gene>
    <name evidence="2" type="ORF">HLH21_03860</name>
</gene>
<proteinExistence type="predicted"/>
<dbReference type="RefSeq" id="WP_182941500.1">
    <property type="nucleotide sequence ID" value="NZ_JABEQH010000004.1"/>
</dbReference>
<dbReference type="InterPro" id="IPR001173">
    <property type="entry name" value="Glyco_trans_2-like"/>
</dbReference>
<sequence length="283" mass="31401">MRFSLVVPTLGRTDEVRALLRSLTMQAVRSFEIIVVDQNDDNRLDPVIAEFTDRLSILHLRSPVRLCNHARNLGARHATGDIITFPDDDCEYTQDVLTQVDQFFRNDPATGFLTGSVILPGGTSGRSGRWLKHDSAIDSQTVWTCLIEFNLFIRRPLFEIVGGFDETLGPGTRFGSGEGQDLALRLLSHGASGRYIHRLRIIHPDKPVALNISRAFPYGLGMGRVMRKNRCDLATVARFLLRPIGGALVNAAKLDFPIARYYVMTFFGRLAGYRAPSPAAAAT</sequence>
<dbReference type="CDD" id="cd00761">
    <property type="entry name" value="Glyco_tranf_GTA_type"/>
    <property type="match status" value="1"/>
</dbReference>
<dbReference type="InterPro" id="IPR029044">
    <property type="entry name" value="Nucleotide-diphossugar_trans"/>
</dbReference>
<evidence type="ECO:0000313" key="3">
    <source>
        <dbReference type="Proteomes" id="UP000561066"/>
    </source>
</evidence>
<dbReference type="GO" id="GO:0016758">
    <property type="term" value="F:hexosyltransferase activity"/>
    <property type="evidence" value="ECO:0007669"/>
    <property type="project" value="UniProtKB-ARBA"/>
</dbReference>
<name>A0A7W4P2E0_9PROT</name>
<dbReference type="Proteomes" id="UP000561066">
    <property type="component" value="Unassembled WGS sequence"/>
</dbReference>
<dbReference type="PANTHER" id="PTHR22916:SF64">
    <property type="entry name" value="TRANSFERASE, PUTATIVE-RELATED"/>
    <property type="match status" value="1"/>
</dbReference>
<protein>
    <submittedName>
        <fullName evidence="2">Glycosyltransferase family 2 protein</fullName>
    </submittedName>
</protein>
<dbReference type="AlphaFoldDB" id="A0A7W4P2E0"/>
<dbReference type="Pfam" id="PF00535">
    <property type="entry name" value="Glycos_transf_2"/>
    <property type="match status" value="1"/>
</dbReference>
<organism evidence="2 3">
    <name type="scientific">Gluconacetobacter johannae</name>
    <dbReference type="NCBI Taxonomy" id="112140"/>
    <lineage>
        <taxon>Bacteria</taxon>
        <taxon>Pseudomonadati</taxon>
        <taxon>Pseudomonadota</taxon>
        <taxon>Alphaproteobacteria</taxon>
        <taxon>Acetobacterales</taxon>
        <taxon>Acetobacteraceae</taxon>
        <taxon>Gluconacetobacter</taxon>
    </lineage>
</organism>
<keyword evidence="2" id="KW-0808">Transferase</keyword>
<dbReference type="PANTHER" id="PTHR22916">
    <property type="entry name" value="GLYCOSYLTRANSFERASE"/>
    <property type="match status" value="1"/>
</dbReference>
<accession>A0A7W4P2E0</accession>
<dbReference type="EMBL" id="JABEQH010000004">
    <property type="protein sequence ID" value="MBB2175061.1"/>
    <property type="molecule type" value="Genomic_DNA"/>
</dbReference>
<reference evidence="2 3" key="1">
    <citation type="submission" date="2020-04" db="EMBL/GenBank/DDBJ databases">
        <title>Description of novel Gluconacetobacter.</title>
        <authorList>
            <person name="Sombolestani A."/>
        </authorList>
    </citation>
    <scope>NUCLEOTIDE SEQUENCE [LARGE SCALE GENOMIC DNA]</scope>
    <source>
        <strain evidence="2 3">LMG 21312</strain>
    </source>
</reference>
<dbReference type="Gene3D" id="3.90.550.10">
    <property type="entry name" value="Spore Coat Polysaccharide Biosynthesis Protein SpsA, Chain A"/>
    <property type="match status" value="1"/>
</dbReference>